<proteinExistence type="inferred from homology"/>
<dbReference type="PANTHER" id="PTHR46066:SF2">
    <property type="entry name" value="CHITINASE DOMAIN-CONTAINING PROTEIN 1"/>
    <property type="match status" value="1"/>
</dbReference>
<evidence type="ECO:0000256" key="1">
    <source>
        <dbReference type="ARBA" id="ARBA00004371"/>
    </source>
</evidence>
<sequence length="481" mass="54318">DCLEGNKPGVNRFQSNQATGPPFRFVTLELQPKKLKSSVSTVPRRRQQMAKKRDRRLAPGSNRSKEIVEPSTEQEQLDDSASSDRRLIIIFVIFFIVSPAISALVYRIIYSPPPIPMDSFVFQGGLVKADVNYQEILTENSKASENTSRRHFTNPTLAYITPWNSKGYELAKRFNSKFTHLSPVWYDLKSQGTSLILEGRHNADIGWISELRRSGDALVLPRVVLEAFPAEFLTKKKQRNKVINLMVTECKDMGYDGIVLESWSRWAAYGILHDPTMRNLALQFIKQLGHALHSESSAKNDKRLQLVYVIGPPHSEKLQKHDFGLEDLQSLSNAVDGFSLMTYDFSSPQNPGPNAPLKWIRFTLQLLLGTTGNSAQSLAHKIFLGINFYGNDFVVAGGMGGGAIIGRDYLSLLEKHKPVLQWEKNSAEHLFFYSDDNNIKHAVFYPSLLSISMRLKEARAWGCGISVWEIGQGLDYFYDLL</sequence>
<evidence type="ECO:0000256" key="3">
    <source>
        <dbReference type="ARBA" id="ARBA00009336"/>
    </source>
</evidence>
<dbReference type="InterPro" id="IPR029070">
    <property type="entry name" value="Chitinase_insertion_sf"/>
</dbReference>
<dbReference type="GO" id="GO:0008061">
    <property type="term" value="F:chitin binding"/>
    <property type="evidence" value="ECO:0007669"/>
    <property type="project" value="InterPro"/>
</dbReference>
<organism evidence="11 12">
    <name type="scientific">Juglans regia</name>
    <name type="common">English walnut</name>
    <dbReference type="NCBI Taxonomy" id="51240"/>
    <lineage>
        <taxon>Eukaryota</taxon>
        <taxon>Viridiplantae</taxon>
        <taxon>Streptophyta</taxon>
        <taxon>Embryophyta</taxon>
        <taxon>Tracheophyta</taxon>
        <taxon>Spermatophyta</taxon>
        <taxon>Magnoliopsida</taxon>
        <taxon>eudicotyledons</taxon>
        <taxon>Gunneridae</taxon>
        <taxon>Pentapetalae</taxon>
        <taxon>rosids</taxon>
        <taxon>fabids</taxon>
        <taxon>Fagales</taxon>
        <taxon>Juglandaceae</taxon>
        <taxon>Juglans</taxon>
    </lineage>
</organism>
<dbReference type="Proteomes" id="UP000619265">
    <property type="component" value="Unassembled WGS sequence"/>
</dbReference>
<dbReference type="CDD" id="cd02876">
    <property type="entry name" value="GH18_SI-CLP"/>
    <property type="match status" value="1"/>
</dbReference>
<protein>
    <recommendedName>
        <fullName evidence="7">Chitinase domain-containing protein 1</fullName>
    </recommendedName>
</protein>
<evidence type="ECO:0000313" key="11">
    <source>
        <dbReference type="EMBL" id="KAF5464451.1"/>
    </source>
</evidence>
<dbReference type="SMART" id="SM00636">
    <property type="entry name" value="Glyco_18"/>
    <property type="match status" value="1"/>
</dbReference>
<keyword evidence="9" id="KW-0472">Membrane</keyword>
<dbReference type="SUPFAM" id="SSF51445">
    <property type="entry name" value="(Trans)glycosidases"/>
    <property type="match status" value="1"/>
</dbReference>
<dbReference type="GO" id="GO:0005576">
    <property type="term" value="C:extracellular region"/>
    <property type="evidence" value="ECO:0007669"/>
    <property type="project" value="UniProtKB-SubCell"/>
</dbReference>
<dbReference type="Gene3D" id="3.20.20.80">
    <property type="entry name" value="Glycosidases"/>
    <property type="match status" value="1"/>
</dbReference>
<name>A0A834CU88_JUGRE</name>
<dbReference type="EMBL" id="LIHL02000007">
    <property type="protein sequence ID" value="KAF5464451.1"/>
    <property type="molecule type" value="Genomic_DNA"/>
</dbReference>
<feature type="region of interest" description="Disordered" evidence="8">
    <location>
        <begin position="36"/>
        <end position="78"/>
    </location>
</feature>
<dbReference type="PANTHER" id="PTHR46066">
    <property type="entry name" value="CHITINASE DOMAIN-CONTAINING PROTEIN 1 FAMILY MEMBER"/>
    <property type="match status" value="1"/>
</dbReference>
<reference evidence="11" key="1">
    <citation type="submission" date="2015-10" db="EMBL/GenBank/DDBJ databases">
        <authorList>
            <person name="Martinez-Garcia P.J."/>
            <person name="Crepeau M.W."/>
            <person name="Puiu D."/>
            <person name="Gonzalez-Ibeas D."/>
            <person name="Whalen J."/>
            <person name="Stevens K."/>
            <person name="Paul R."/>
            <person name="Butterfield T."/>
            <person name="Britton M."/>
            <person name="Reagan R."/>
            <person name="Chakraborty S."/>
            <person name="Walawage S.L."/>
            <person name="Vasquez-Gross H.A."/>
            <person name="Cardeno C."/>
            <person name="Famula R."/>
            <person name="Pratt K."/>
            <person name="Kuruganti S."/>
            <person name="Aradhya M.K."/>
            <person name="Leslie C.A."/>
            <person name="Dandekar A.M."/>
            <person name="Salzberg S.L."/>
            <person name="Wegrzyn J.L."/>
            <person name="Langley C.H."/>
            <person name="Neale D.B."/>
        </authorList>
    </citation>
    <scope>NUCLEOTIDE SEQUENCE</scope>
    <source>
        <tissue evidence="11">Leaves</tissue>
    </source>
</reference>
<keyword evidence="6" id="KW-0458">Lysosome</keyword>
<dbReference type="GO" id="GO:0005764">
    <property type="term" value="C:lysosome"/>
    <property type="evidence" value="ECO:0007669"/>
    <property type="project" value="UniProtKB-SubCell"/>
</dbReference>
<dbReference type="GO" id="GO:0005975">
    <property type="term" value="P:carbohydrate metabolic process"/>
    <property type="evidence" value="ECO:0007669"/>
    <property type="project" value="InterPro"/>
</dbReference>
<evidence type="ECO:0000256" key="9">
    <source>
        <dbReference type="SAM" id="Phobius"/>
    </source>
</evidence>
<accession>A0A834CU88</accession>
<dbReference type="InterPro" id="IPR001223">
    <property type="entry name" value="Glyco_hydro18_cat"/>
</dbReference>
<feature type="domain" description="GH18" evidence="10">
    <location>
        <begin position="154"/>
        <end position="481"/>
    </location>
</feature>
<evidence type="ECO:0000256" key="5">
    <source>
        <dbReference type="ARBA" id="ARBA00022729"/>
    </source>
</evidence>
<dbReference type="PROSITE" id="PS51910">
    <property type="entry name" value="GH18_2"/>
    <property type="match status" value="1"/>
</dbReference>
<dbReference type="Gramene" id="Jr07_08460_p1">
    <property type="protein sequence ID" value="cds.Jr07_08460_p1"/>
    <property type="gene ID" value="Jr07_08460"/>
</dbReference>
<evidence type="ECO:0000256" key="8">
    <source>
        <dbReference type="SAM" id="MobiDB-lite"/>
    </source>
</evidence>
<dbReference type="InterPro" id="IPR017853">
    <property type="entry name" value="GH"/>
</dbReference>
<feature type="non-terminal residue" evidence="11">
    <location>
        <position position="481"/>
    </location>
</feature>
<comment type="subcellular location">
    <subcellularLocation>
        <location evidence="1">Lysosome</location>
    </subcellularLocation>
    <subcellularLocation>
        <location evidence="2">Secreted</location>
    </subcellularLocation>
</comment>
<feature type="transmembrane region" description="Helical" evidence="9">
    <location>
        <begin position="87"/>
        <end position="109"/>
    </location>
</feature>
<dbReference type="InterPro" id="IPR011583">
    <property type="entry name" value="Chitinase_II/V-like_cat"/>
</dbReference>
<keyword evidence="4" id="KW-0964">Secreted</keyword>
<dbReference type="FunFam" id="3.10.50.10:FF:000002">
    <property type="entry name" value="Chitinase domain-containing protein 1"/>
    <property type="match status" value="1"/>
</dbReference>
<reference evidence="11" key="2">
    <citation type="submission" date="2020-03" db="EMBL/GenBank/DDBJ databases">
        <title>Walnut 2.0.</title>
        <authorList>
            <person name="Marrano A."/>
            <person name="Britton M."/>
            <person name="Zimin A.V."/>
            <person name="Zaini P.A."/>
            <person name="Workman R."/>
            <person name="Puiu D."/>
            <person name="Bianco L."/>
            <person name="Allen B.J."/>
            <person name="Troggio M."/>
            <person name="Leslie C.A."/>
            <person name="Timp W."/>
            <person name="Dendekar A."/>
            <person name="Salzberg S.L."/>
            <person name="Neale D.B."/>
        </authorList>
    </citation>
    <scope>NUCLEOTIDE SEQUENCE</scope>
    <source>
        <tissue evidence="11">Leaves</tissue>
    </source>
</reference>
<keyword evidence="9" id="KW-0812">Transmembrane</keyword>
<evidence type="ECO:0000256" key="6">
    <source>
        <dbReference type="ARBA" id="ARBA00023228"/>
    </source>
</evidence>
<comment type="similarity">
    <text evidence="3">Belongs to the glycosyl hydrolase 18 family.</text>
</comment>
<gene>
    <name evidence="11" type="ORF">F2P56_014525</name>
</gene>
<keyword evidence="9" id="KW-1133">Transmembrane helix</keyword>
<dbReference type="Pfam" id="PF00704">
    <property type="entry name" value="Glyco_hydro_18"/>
    <property type="match status" value="1"/>
</dbReference>
<feature type="compositionally biased region" description="Basic residues" evidence="8">
    <location>
        <begin position="43"/>
        <end position="55"/>
    </location>
</feature>
<dbReference type="Gene3D" id="3.10.50.10">
    <property type="match status" value="1"/>
</dbReference>
<evidence type="ECO:0000256" key="4">
    <source>
        <dbReference type="ARBA" id="ARBA00022525"/>
    </source>
</evidence>
<dbReference type="AlphaFoldDB" id="A0A834CU88"/>
<evidence type="ECO:0000256" key="2">
    <source>
        <dbReference type="ARBA" id="ARBA00004613"/>
    </source>
</evidence>
<dbReference type="FunFam" id="3.20.20.80:FF:000028">
    <property type="entry name" value="Chitinase domain-containing protein 1"/>
    <property type="match status" value="1"/>
</dbReference>
<evidence type="ECO:0000313" key="12">
    <source>
        <dbReference type="Proteomes" id="UP000619265"/>
    </source>
</evidence>
<evidence type="ECO:0000259" key="10">
    <source>
        <dbReference type="PROSITE" id="PS51910"/>
    </source>
</evidence>
<keyword evidence="5" id="KW-0732">Signal</keyword>
<comment type="caution">
    <text evidence="11">The sequence shown here is derived from an EMBL/GenBank/DDBJ whole genome shotgun (WGS) entry which is preliminary data.</text>
</comment>
<evidence type="ECO:0000256" key="7">
    <source>
        <dbReference type="ARBA" id="ARBA00040976"/>
    </source>
</evidence>